<evidence type="ECO:0000259" key="5">
    <source>
        <dbReference type="PROSITE" id="PS51891"/>
    </source>
</evidence>
<dbReference type="SUPFAM" id="SSF51316">
    <property type="entry name" value="Mss4-like"/>
    <property type="match status" value="1"/>
</dbReference>
<protein>
    <submittedName>
        <fullName evidence="6">GFA family protein</fullName>
    </submittedName>
</protein>
<keyword evidence="2" id="KW-0479">Metal-binding</keyword>
<dbReference type="PANTHER" id="PTHR33337">
    <property type="entry name" value="GFA DOMAIN-CONTAINING PROTEIN"/>
    <property type="match status" value="1"/>
</dbReference>
<dbReference type="Gene3D" id="3.90.1590.10">
    <property type="entry name" value="glutathione-dependent formaldehyde- activating enzyme (gfa)"/>
    <property type="match status" value="1"/>
</dbReference>
<dbReference type="RefSeq" id="WP_379784593.1">
    <property type="nucleotide sequence ID" value="NZ_JBHSMU010000015.1"/>
</dbReference>
<dbReference type="InterPro" id="IPR011057">
    <property type="entry name" value="Mss4-like_sf"/>
</dbReference>
<dbReference type="Proteomes" id="UP001596050">
    <property type="component" value="Unassembled WGS sequence"/>
</dbReference>
<reference evidence="7" key="1">
    <citation type="journal article" date="2019" name="Int. J. Syst. Evol. Microbiol.">
        <title>The Global Catalogue of Microorganisms (GCM) 10K type strain sequencing project: providing services to taxonomists for standard genome sequencing and annotation.</title>
        <authorList>
            <consortium name="The Broad Institute Genomics Platform"/>
            <consortium name="The Broad Institute Genome Sequencing Center for Infectious Disease"/>
            <person name="Wu L."/>
            <person name="Ma J."/>
        </authorList>
    </citation>
    <scope>NUCLEOTIDE SEQUENCE [LARGE SCALE GENOMIC DNA]</scope>
    <source>
        <strain evidence="7">KACC 12649</strain>
    </source>
</reference>
<organism evidence="6 7">
    <name type="scientific">Massilia niabensis</name>
    <dbReference type="NCBI Taxonomy" id="544910"/>
    <lineage>
        <taxon>Bacteria</taxon>
        <taxon>Pseudomonadati</taxon>
        <taxon>Pseudomonadota</taxon>
        <taxon>Betaproteobacteria</taxon>
        <taxon>Burkholderiales</taxon>
        <taxon>Oxalobacteraceae</taxon>
        <taxon>Telluria group</taxon>
        <taxon>Massilia</taxon>
    </lineage>
</organism>
<dbReference type="EMBL" id="JBHSMU010000015">
    <property type="protein sequence ID" value="MFC5461154.1"/>
    <property type="molecule type" value="Genomic_DNA"/>
</dbReference>
<keyword evidence="3" id="KW-0862">Zinc</keyword>
<keyword evidence="7" id="KW-1185">Reference proteome</keyword>
<comment type="similarity">
    <text evidence="1">Belongs to the Gfa family.</text>
</comment>
<feature type="domain" description="CENP-V/GFA" evidence="5">
    <location>
        <begin position="5"/>
        <end position="122"/>
    </location>
</feature>
<evidence type="ECO:0000256" key="2">
    <source>
        <dbReference type="ARBA" id="ARBA00022723"/>
    </source>
</evidence>
<evidence type="ECO:0000313" key="7">
    <source>
        <dbReference type="Proteomes" id="UP001596050"/>
    </source>
</evidence>
<proteinExistence type="inferred from homology"/>
<evidence type="ECO:0000313" key="6">
    <source>
        <dbReference type="EMBL" id="MFC5461154.1"/>
    </source>
</evidence>
<evidence type="ECO:0000256" key="3">
    <source>
        <dbReference type="ARBA" id="ARBA00022833"/>
    </source>
</evidence>
<evidence type="ECO:0000256" key="1">
    <source>
        <dbReference type="ARBA" id="ARBA00005495"/>
    </source>
</evidence>
<evidence type="ECO:0000256" key="4">
    <source>
        <dbReference type="ARBA" id="ARBA00023239"/>
    </source>
</evidence>
<gene>
    <name evidence="6" type="ORF">ACFPN5_15185</name>
</gene>
<dbReference type="Pfam" id="PF04828">
    <property type="entry name" value="GFA"/>
    <property type="match status" value="1"/>
</dbReference>
<dbReference type="PANTHER" id="PTHR33337:SF40">
    <property type="entry name" value="CENP-V_GFA DOMAIN-CONTAINING PROTEIN-RELATED"/>
    <property type="match status" value="1"/>
</dbReference>
<dbReference type="InterPro" id="IPR006913">
    <property type="entry name" value="CENP-V/GFA"/>
</dbReference>
<comment type="caution">
    <text evidence="6">The sequence shown here is derived from an EMBL/GenBank/DDBJ whole genome shotgun (WGS) entry which is preliminary data.</text>
</comment>
<sequence length="140" mass="14849">MKIPYSGGCACGAIRYKGAQAPLVMINCHCTDCQRSSGAPFASGIVVMTADLQVSGTPKTYAVRGSSGASATRSFCADCGTPLFTQSEANAQFTSIRFPSLDDASDFKPMLDIYTASAQQWLCLDPAIPHFPQSPQQPDE</sequence>
<accession>A0ABW0L641</accession>
<name>A0ABW0L641_9BURK</name>
<keyword evidence="4" id="KW-0456">Lyase</keyword>
<dbReference type="PROSITE" id="PS51891">
    <property type="entry name" value="CENP_V_GFA"/>
    <property type="match status" value="1"/>
</dbReference>